<accession>A0AA95GPG2</accession>
<feature type="coiled-coil region" evidence="1">
    <location>
        <begin position="568"/>
        <end position="615"/>
    </location>
</feature>
<sequence length="962" mass="104442">MADVASLAVALHLNAASFKSQLTDAYSTAANESRKFTRQVESSSNASARAINQMATQAKRSSGQAAQGFGQLHHVLTELVSGSNVAASTISNALVPAFERLFGSAHGTTFDTQRQMAKDAAQSAVDYAQSTIEAAKADATRAQQGLKTAQAMKAQAIAQREQALASDEYLEKMRAVNAQNGLNTAEIEKAYAAQNAANARTIAEANLAEVSANQKAAAASAQLTTAQAAETAGTRQLALAKQQLAAANTELSALQRVTGGITGAFSNLINLMGGPLNVGLMATAGSVFYLYSQFKEAEERQKSFYAAIQKGGLFLSTTTVELNLLADRLGGTAEAYKALTSAASAGFTGKLLEDVAEFGAKLEESGGSVDMLVSKLSAIGDQPLKALRNYAAEGVVLTQSIYEQIAALERRGQTEEAKELARTAYEKQYQENIKESDRLAQAHKKSLDSLTGSFKVLMAASTQSLTLYNQVLQKEKDKQEAIYIKQREEREAQIKTESQFAIHTIETAAQINAAINAGKDPLKERARIQQEINQRYKEGSLTLNEYTQALKGLDKLYASPQKSSGVTLDTGRQRIEQLQQQTATLQAQLMENEKLLDSERKLAVFEQELTRLKGQTLNASQKSVLVHADEIRTQLQINAGLERELKLKELRKQFDGQNFEIASTTAKLRRDAQNEILKSTMSESAYELRQKEEQIHEDFDKRRYHLEKELSDKTSQLYTEQTQFLTQEEQKQIEIVRAAALSKAKVAQDGRKGVAKGWQDFGTETENVFDNMRNITKNAFDGMSNTLADFVTTGKFNFSDFAQSVVNDITRMIIKMMIFNSLKSATKGTPLEGIFANAKGGVYSSQGLSAYRNTVVDSPTLFPFAKGIGLMGEAGPEAIMPLTRGRDGSLGVKAVGGSSETQDVSTIHIHQVINVTGNGDKALTEAMEQATYAGAQKGADDAIARIQRDFATNGRTRRLLGG</sequence>
<feature type="domain" description="Bacteriophage tail tape measure C-terminal" evidence="2">
    <location>
        <begin position="749"/>
        <end position="822"/>
    </location>
</feature>
<dbReference type="Pfam" id="PF09718">
    <property type="entry name" value="Tape_meas_lam_C"/>
    <property type="match status" value="1"/>
</dbReference>
<dbReference type="AlphaFoldDB" id="A0AA95GPG2"/>
<dbReference type="Pfam" id="PF24622">
    <property type="entry name" value="TMP_4"/>
    <property type="match status" value="1"/>
</dbReference>
<organism evidence="3 4">
    <name type="scientific">Arsenophonus nasoniae</name>
    <name type="common">son-killer infecting Nasonia vitripennis</name>
    <dbReference type="NCBI Taxonomy" id="638"/>
    <lineage>
        <taxon>Bacteria</taxon>
        <taxon>Pseudomonadati</taxon>
        <taxon>Pseudomonadota</taxon>
        <taxon>Gammaproteobacteria</taxon>
        <taxon>Enterobacterales</taxon>
        <taxon>Morganellaceae</taxon>
        <taxon>Arsenophonus</taxon>
    </lineage>
</organism>
<reference evidence="3" key="1">
    <citation type="submission" date="2023-04" db="EMBL/GenBank/DDBJ databases">
        <title>Genome dynamics across the evolutionary transition to endosymbiosis.</title>
        <authorList>
            <person name="Siozios S."/>
            <person name="Nadal-Jimenez P."/>
            <person name="Azagi T."/>
            <person name="Sprong H."/>
            <person name="Frost C.L."/>
            <person name="Parratt S.R."/>
            <person name="Taylor G."/>
            <person name="Brettell L."/>
            <person name="Lew K.C."/>
            <person name="Croft L."/>
            <person name="King K.C."/>
            <person name="Brockhurst M.A."/>
            <person name="Hypsa V."/>
            <person name="Novakova E."/>
            <person name="Darby A.C."/>
            <person name="Hurst G.D.D."/>
        </authorList>
    </citation>
    <scope>NUCLEOTIDE SEQUENCE</scope>
    <source>
        <strain evidence="3">APv</strain>
    </source>
</reference>
<proteinExistence type="predicted"/>
<dbReference type="InterPro" id="IPR006431">
    <property type="entry name" value="Phage_tape_meas_C"/>
</dbReference>
<dbReference type="Proteomes" id="UP001177595">
    <property type="component" value="Chromosome"/>
</dbReference>
<gene>
    <name evidence="3" type="ORF">QE210_12105</name>
</gene>
<evidence type="ECO:0000256" key="1">
    <source>
        <dbReference type="SAM" id="Coils"/>
    </source>
</evidence>
<keyword evidence="1" id="KW-0175">Coiled coil</keyword>
<evidence type="ECO:0000313" key="4">
    <source>
        <dbReference type="Proteomes" id="UP001177595"/>
    </source>
</evidence>
<dbReference type="NCBIfam" id="TIGR01541">
    <property type="entry name" value="tape_meas_lam_C"/>
    <property type="match status" value="1"/>
</dbReference>
<protein>
    <submittedName>
        <fullName evidence="3">Phage tail tape measure protein</fullName>
    </submittedName>
</protein>
<dbReference type="RefSeq" id="WP_280624182.1">
    <property type="nucleotide sequence ID" value="NZ_CP123504.1"/>
</dbReference>
<name>A0AA95GPG2_9GAMM</name>
<dbReference type="EMBL" id="CP123504">
    <property type="protein sequence ID" value="WGM00601.1"/>
    <property type="molecule type" value="Genomic_DNA"/>
</dbReference>
<evidence type="ECO:0000259" key="2">
    <source>
        <dbReference type="Pfam" id="PF09718"/>
    </source>
</evidence>
<evidence type="ECO:0000313" key="3">
    <source>
        <dbReference type="EMBL" id="WGM00601.1"/>
    </source>
</evidence>